<accession>A0ABQ6JRL0</accession>
<dbReference type="Proteomes" id="UP001157069">
    <property type="component" value="Unassembled WGS sequence"/>
</dbReference>
<keyword evidence="2" id="KW-1133">Transmembrane helix</keyword>
<evidence type="ECO:0008006" key="5">
    <source>
        <dbReference type="Google" id="ProtNLM"/>
    </source>
</evidence>
<dbReference type="RefSeq" id="WP_284297591.1">
    <property type="nucleotide sequence ID" value="NZ_BSVA01000001.1"/>
</dbReference>
<feature type="transmembrane region" description="Helical" evidence="2">
    <location>
        <begin position="96"/>
        <end position="118"/>
    </location>
</feature>
<keyword evidence="4" id="KW-1185">Reference proteome</keyword>
<feature type="transmembrane region" description="Helical" evidence="2">
    <location>
        <begin position="21"/>
        <end position="43"/>
    </location>
</feature>
<gene>
    <name evidence="3" type="ORF">GCM10025869_05620</name>
</gene>
<evidence type="ECO:0000313" key="3">
    <source>
        <dbReference type="EMBL" id="GMA90033.1"/>
    </source>
</evidence>
<feature type="compositionally biased region" description="Basic residues" evidence="1">
    <location>
        <begin position="240"/>
        <end position="252"/>
    </location>
</feature>
<sequence>MTEPVGVPPALGGRRALARRVIAFAGVPFLSLLAPFLFLPVLARLAGADAWVAIAVGQSVGGFAALVAGLGYATLAPPLVAVALADERRRILATSVHARLPAWVVAGAVGVVVSVLLAPESARVEAGAMAGAMSLAALAPTWYWIGVGRALPILWSEVLPRMVATLAATGILLAGGGAIWYPVLLAVAMFAGPAVIYLHVAGRELGRVVGHEVAAVLRTHPPLSSPRRRRVPTTRSPSRSSRRRPRWRRPRGMSRVTRSIGSVSTRCRRSAMRCRGGWPRRYPTARRWDGGCASPSSCISRSARRGCSPSRCSARG</sequence>
<evidence type="ECO:0000256" key="2">
    <source>
        <dbReference type="SAM" id="Phobius"/>
    </source>
</evidence>
<feature type="transmembrane region" description="Helical" evidence="2">
    <location>
        <begin position="124"/>
        <end position="145"/>
    </location>
</feature>
<feature type="transmembrane region" description="Helical" evidence="2">
    <location>
        <begin position="152"/>
        <end position="173"/>
    </location>
</feature>
<feature type="transmembrane region" description="Helical" evidence="2">
    <location>
        <begin position="63"/>
        <end position="84"/>
    </location>
</feature>
<keyword evidence="2" id="KW-0812">Transmembrane</keyword>
<proteinExistence type="predicted"/>
<feature type="region of interest" description="Disordered" evidence="1">
    <location>
        <begin position="220"/>
        <end position="263"/>
    </location>
</feature>
<organism evidence="3 4">
    <name type="scientific">Homoserinibacter gongjuensis</name>
    <dbReference type="NCBI Taxonomy" id="1162968"/>
    <lineage>
        <taxon>Bacteria</taxon>
        <taxon>Bacillati</taxon>
        <taxon>Actinomycetota</taxon>
        <taxon>Actinomycetes</taxon>
        <taxon>Micrococcales</taxon>
        <taxon>Microbacteriaceae</taxon>
        <taxon>Homoserinibacter</taxon>
    </lineage>
</organism>
<keyword evidence="2" id="KW-0472">Membrane</keyword>
<evidence type="ECO:0000313" key="4">
    <source>
        <dbReference type="Proteomes" id="UP001157069"/>
    </source>
</evidence>
<evidence type="ECO:0000256" key="1">
    <source>
        <dbReference type="SAM" id="MobiDB-lite"/>
    </source>
</evidence>
<name>A0ABQ6JRL0_9MICO</name>
<protein>
    <recommendedName>
        <fullName evidence="5">Polysaccharide biosynthesis protein C-terminal domain-containing protein</fullName>
    </recommendedName>
</protein>
<dbReference type="EMBL" id="BSVA01000001">
    <property type="protein sequence ID" value="GMA90033.1"/>
    <property type="molecule type" value="Genomic_DNA"/>
</dbReference>
<reference evidence="4" key="1">
    <citation type="journal article" date="2019" name="Int. J. Syst. Evol. Microbiol.">
        <title>The Global Catalogue of Microorganisms (GCM) 10K type strain sequencing project: providing services to taxonomists for standard genome sequencing and annotation.</title>
        <authorList>
            <consortium name="The Broad Institute Genomics Platform"/>
            <consortium name="The Broad Institute Genome Sequencing Center for Infectious Disease"/>
            <person name="Wu L."/>
            <person name="Ma J."/>
        </authorList>
    </citation>
    <scope>NUCLEOTIDE SEQUENCE [LARGE SCALE GENOMIC DNA]</scope>
    <source>
        <strain evidence="4">NBRC 108755</strain>
    </source>
</reference>
<feature type="transmembrane region" description="Helical" evidence="2">
    <location>
        <begin position="179"/>
        <end position="198"/>
    </location>
</feature>
<comment type="caution">
    <text evidence="3">The sequence shown here is derived from an EMBL/GenBank/DDBJ whole genome shotgun (WGS) entry which is preliminary data.</text>
</comment>